<organism evidence="2 3">
    <name type="scientific">Saccharomonospora amisosensis</name>
    <dbReference type="NCBI Taxonomy" id="1128677"/>
    <lineage>
        <taxon>Bacteria</taxon>
        <taxon>Bacillati</taxon>
        <taxon>Actinomycetota</taxon>
        <taxon>Actinomycetes</taxon>
        <taxon>Pseudonocardiales</taxon>
        <taxon>Pseudonocardiaceae</taxon>
        <taxon>Saccharomonospora</taxon>
    </lineage>
</organism>
<dbReference type="SUPFAM" id="SSF54593">
    <property type="entry name" value="Glyoxalase/Bleomycin resistance protein/Dihydroxybiphenyl dioxygenase"/>
    <property type="match status" value="1"/>
</dbReference>
<name>A0A7X5UPQ9_9PSEU</name>
<accession>A0A7X5UPQ9</accession>
<dbReference type="EMBL" id="JAAOYM010000001">
    <property type="protein sequence ID" value="NIJ11504.1"/>
    <property type="molecule type" value="Genomic_DNA"/>
</dbReference>
<dbReference type="Proteomes" id="UP000545493">
    <property type="component" value="Unassembled WGS sequence"/>
</dbReference>
<dbReference type="Pfam" id="PF00903">
    <property type="entry name" value="Glyoxalase"/>
    <property type="match status" value="1"/>
</dbReference>
<proteinExistence type="predicted"/>
<feature type="domain" description="VOC" evidence="1">
    <location>
        <begin position="3"/>
        <end position="121"/>
    </location>
</feature>
<evidence type="ECO:0000313" key="3">
    <source>
        <dbReference type="Proteomes" id="UP000545493"/>
    </source>
</evidence>
<comment type="caution">
    <text evidence="2">The sequence shown here is derived from an EMBL/GenBank/DDBJ whole genome shotgun (WGS) entry which is preliminary data.</text>
</comment>
<sequence>MSRPVHFEIHASDPERAITFYTAVFDWSFERWGPEPYWSVTTGEGPGIDGGLLLRSGPPPDPDSSPGAFPITMEVPDIDLLTREVVQAGGTVASEKSAIPGVGWLVHCRDPEGNLFGMLEPDPDAG</sequence>
<evidence type="ECO:0000313" key="2">
    <source>
        <dbReference type="EMBL" id="NIJ11504.1"/>
    </source>
</evidence>
<dbReference type="InterPro" id="IPR004360">
    <property type="entry name" value="Glyas_Fos-R_dOase_dom"/>
</dbReference>
<dbReference type="RefSeq" id="WP_167168926.1">
    <property type="nucleotide sequence ID" value="NZ_JAAOYM010000001.1"/>
</dbReference>
<dbReference type="CDD" id="cd07247">
    <property type="entry name" value="SgaA_N_like"/>
    <property type="match status" value="1"/>
</dbReference>
<evidence type="ECO:0000259" key="1">
    <source>
        <dbReference type="PROSITE" id="PS51819"/>
    </source>
</evidence>
<dbReference type="InterPro" id="IPR037523">
    <property type="entry name" value="VOC_core"/>
</dbReference>
<gene>
    <name evidence="2" type="ORF">FHU38_001848</name>
</gene>
<dbReference type="AlphaFoldDB" id="A0A7X5UPQ9"/>
<dbReference type="Gene3D" id="3.10.180.10">
    <property type="entry name" value="2,3-Dihydroxybiphenyl 1,2-Dioxygenase, domain 1"/>
    <property type="match status" value="1"/>
</dbReference>
<dbReference type="PANTHER" id="PTHR33993">
    <property type="entry name" value="GLYOXALASE-RELATED"/>
    <property type="match status" value="1"/>
</dbReference>
<dbReference type="PROSITE" id="PS51819">
    <property type="entry name" value="VOC"/>
    <property type="match status" value="1"/>
</dbReference>
<dbReference type="PANTHER" id="PTHR33993:SF2">
    <property type="entry name" value="VOC DOMAIN-CONTAINING PROTEIN"/>
    <property type="match status" value="1"/>
</dbReference>
<dbReference type="InterPro" id="IPR029068">
    <property type="entry name" value="Glyas_Bleomycin-R_OHBP_Dase"/>
</dbReference>
<reference evidence="2 3" key="1">
    <citation type="submission" date="2020-03" db="EMBL/GenBank/DDBJ databases">
        <title>Sequencing the genomes of 1000 actinobacteria strains.</title>
        <authorList>
            <person name="Klenk H.-P."/>
        </authorList>
    </citation>
    <scope>NUCLEOTIDE SEQUENCE [LARGE SCALE GENOMIC DNA]</scope>
    <source>
        <strain evidence="2 3">DSM 45685</strain>
    </source>
</reference>
<protein>
    <recommendedName>
        <fullName evidence="1">VOC domain-containing protein</fullName>
    </recommendedName>
</protein>
<dbReference type="InterPro" id="IPR052164">
    <property type="entry name" value="Anthracycline_SecMetBiosynth"/>
</dbReference>
<keyword evidence="3" id="KW-1185">Reference proteome</keyword>